<feature type="region of interest" description="Disordered" evidence="4">
    <location>
        <begin position="1144"/>
        <end position="1164"/>
    </location>
</feature>
<dbReference type="Pfam" id="PF21089">
    <property type="entry name" value="PKS_DH_N"/>
    <property type="match status" value="1"/>
</dbReference>
<dbReference type="SUPFAM" id="SSF51735">
    <property type="entry name" value="NAD(P)-binding Rossmann-fold domains"/>
    <property type="match status" value="2"/>
</dbReference>
<dbReference type="InterPro" id="IPR049552">
    <property type="entry name" value="PKS_DH_N"/>
</dbReference>
<dbReference type="SUPFAM" id="SSF55048">
    <property type="entry name" value="Probable ACP-binding domain of malonyl-CoA ACP transacylase"/>
    <property type="match status" value="1"/>
</dbReference>
<dbReference type="InterPro" id="IPR016035">
    <property type="entry name" value="Acyl_Trfase/lysoPLipase"/>
</dbReference>
<dbReference type="Proteomes" id="UP001271792">
    <property type="component" value="Unassembled WGS sequence"/>
</dbReference>
<dbReference type="InterPro" id="IPR057326">
    <property type="entry name" value="KR_dom"/>
</dbReference>
<dbReference type="CDD" id="cd00833">
    <property type="entry name" value="PKS"/>
    <property type="match status" value="1"/>
</dbReference>
<dbReference type="SUPFAM" id="SSF47336">
    <property type="entry name" value="ACP-like"/>
    <property type="match status" value="1"/>
</dbReference>
<dbReference type="EMBL" id="JAXAVV010000017">
    <property type="protein sequence ID" value="MDX8053727.1"/>
    <property type="molecule type" value="Genomic_DNA"/>
</dbReference>
<evidence type="ECO:0000256" key="4">
    <source>
        <dbReference type="SAM" id="MobiDB-lite"/>
    </source>
</evidence>
<proteinExistence type="predicted"/>
<dbReference type="InterPro" id="IPR042104">
    <property type="entry name" value="PKS_dehydratase_sf"/>
</dbReference>
<dbReference type="InterPro" id="IPR014031">
    <property type="entry name" value="Ketoacyl_synth_C"/>
</dbReference>
<keyword evidence="1" id="KW-0596">Phosphopantetheine</keyword>
<name>A0ABU4U0S3_9PSEU</name>
<dbReference type="InterPro" id="IPR052568">
    <property type="entry name" value="PKS-FAS_Synthase"/>
</dbReference>
<dbReference type="SMART" id="SM00822">
    <property type="entry name" value="PKS_KR"/>
    <property type="match status" value="1"/>
</dbReference>
<dbReference type="Pfam" id="PF00698">
    <property type="entry name" value="Acyl_transf_1"/>
    <property type="match status" value="1"/>
</dbReference>
<feature type="domain" description="Ketosynthase family 3 (KS3)" evidence="6">
    <location>
        <begin position="1"/>
        <end position="454"/>
    </location>
</feature>
<dbReference type="SMART" id="SM00826">
    <property type="entry name" value="PKS_DH"/>
    <property type="match status" value="1"/>
</dbReference>
<dbReference type="SUPFAM" id="SSF53901">
    <property type="entry name" value="Thiolase-like"/>
    <property type="match status" value="1"/>
</dbReference>
<protein>
    <submittedName>
        <fullName evidence="7">SDR family oxidoreductase</fullName>
    </submittedName>
</protein>
<dbReference type="Gene3D" id="3.40.50.720">
    <property type="entry name" value="NAD(P)-binding Rossmann-like Domain"/>
    <property type="match status" value="1"/>
</dbReference>
<evidence type="ECO:0000259" key="5">
    <source>
        <dbReference type="PROSITE" id="PS50075"/>
    </source>
</evidence>
<dbReference type="InterPro" id="IPR014043">
    <property type="entry name" value="Acyl_transferase_dom"/>
</dbReference>
<dbReference type="InterPro" id="IPR020807">
    <property type="entry name" value="PKS_DH"/>
</dbReference>
<feature type="domain" description="Carrier" evidence="5">
    <location>
        <begin position="1061"/>
        <end position="1141"/>
    </location>
</feature>
<dbReference type="Gene3D" id="3.10.129.110">
    <property type="entry name" value="Polyketide synthase dehydratase"/>
    <property type="match status" value="1"/>
</dbReference>
<dbReference type="Pfam" id="PF00109">
    <property type="entry name" value="ketoacyl-synt"/>
    <property type="match status" value="1"/>
</dbReference>
<dbReference type="Pfam" id="PF02801">
    <property type="entry name" value="Ketoacyl-synt_C"/>
    <property type="match status" value="1"/>
</dbReference>
<dbReference type="InterPro" id="IPR013968">
    <property type="entry name" value="PKS_KR"/>
</dbReference>
<dbReference type="InterPro" id="IPR014030">
    <property type="entry name" value="Ketoacyl_synth_N"/>
</dbReference>
<dbReference type="RefSeq" id="WP_319987533.1">
    <property type="nucleotide sequence ID" value="NZ_JAXAVV010000017.1"/>
</dbReference>
<dbReference type="InterPro" id="IPR016039">
    <property type="entry name" value="Thiolase-like"/>
</dbReference>
<comment type="caution">
    <text evidence="7">The sequence shown here is derived from an EMBL/GenBank/DDBJ whole genome shotgun (WGS) entry which is preliminary data.</text>
</comment>
<dbReference type="Gene3D" id="3.40.47.10">
    <property type="match status" value="1"/>
</dbReference>
<keyword evidence="8" id="KW-1185">Reference proteome</keyword>
<accession>A0ABU4U0S3</accession>
<dbReference type="InterPro" id="IPR036736">
    <property type="entry name" value="ACP-like_sf"/>
</dbReference>
<dbReference type="PANTHER" id="PTHR43074">
    <property type="entry name" value="OMEGA-3 POLYUNSATURATED FATTY ACID SYNTHASE PFAB-RELATED"/>
    <property type="match status" value="1"/>
</dbReference>
<sequence>MSDIAIVGLGGLFAGSRDIGAFWRNVLAGNDCLTEVPESHWRVEDFLDRDPATPDKTYSVRGGFVPEVRFDPTEFGMPPNLMEVTDIVQLLSLTVARDTLSDAGAPGSSWYTPERTGAVFGMTGTGTLQHSLSARLQTPVLRQVLHHSGLSAQDADEVVDRFNRAFAPWEENAFPGLLSNVVAGRVANRFDLGALNCTVDAACGSSLAAVNVAVSELQSGRADLMLTGGCDIENTIFMYMCFAKTTVLSRGDHIRPFDAASDGTLIGEGVGMLALKRLADAERDGDRVYAVLRGIGSSSDGRSKSIYSPNAEGQIRALRRAHADAGVGPETIGLIECHGTGTPTGDRTELEALSHVLGGAARRSVAVGSVKSQIGHTKGAAGAAGLIKTALALHQKVLPPTINVDTPAAVFADSPLYVNSTTRPWIVEPHRPRRRAGVSAFGFGGTNFHCVVEEAGAPQTEVLHPTTEVRIWHAPGTEALTQLLATEPATGTPIPAEHARVALLAKTEDEFDTLRTEVIQRLSSDPESFEVDGSAYYRRRAITGRIAAVFAGQGSQYLGMGSAAALSVPAVREAFDAAALAFPGTPPLGQVVFPPPVFSDEERTAQENLLRRTDFAQPAITALAAGQFSYLRGLGFMPDGAVGHSLGELGALWAAGSLSTDELFRLTAARGAAMAGDGAEPSAMAAVYASERDVEGLIANEPDLWICNVNGPQQVVVGGGEKSITRLVKALQMTGPRISRLPVAAAFHTKYVEHALVPFREAVDQIVVKAPAVPVYANTRGAEYGTDTATNAHVLARQLREPVHFAPQIEQMHDDGFRVFVELGPRQVLSGLIRRILAKRPDVVVLSADDGPHGDGDYSLKRTAARLAVLGAGLTGFGRHLTRSPQPQHTERMAILVTGANHVADERRAYLDELAAPPAPALAPTSAPAATPAAGSLLAEHLASHGEYLRGQLRVSEQLTGLLRDQAQRGPIDPALTEGVKALVQHSLELGRTHVQAADTVLRLAHLAGSYEGTLPAATPVPLVQAPALIPSPAPLPAPIVAPKPVAPAPVAVAPVVVAAPAAEPTIGIVLEIVSAQTGYPVAVLDTGMDLESDLGVDSIKRVEIMSAVRERFPTTPELEPEQLAELRTLTDINDLLTGVPQEVVGPKAGEDAPGVTPVRPRPLPAPDVTHDAYVVKRALVRGECGLAKRLADALRGGGWEVTSTVDGWLDLVVHISGEPATVTEAATTLAEALATAKQTAQVLSETPGRSAFVTVSRIDGRFGEVSINPAHSALAGLPGLVKTLAHEHPNLFCRAVDLHPAIDDETSADLLLAEIHDADITLHQAGHDGRRWTIAPDRHAEVETTTDAPNADDVLLVIGGGQGVTAACARELHARYRCQVVLAGRTELTDEHSWSDSVLEQELTAAVTERLSANGRPTPRAVAKLVKQIQAQREIRATLAAIEGAEYVTMDVADAADVRAALAPHAERITGVVHGAGVLADRRVVEVDLDLARHVLAVKVDGLGHVLDALDTERLRHVVLFSSVAGLFGNPGQAAYAMANQALDGMARALRTALPNASVTSVAWGAWAGGMVTPELAHRFAERGVELIDVGAGARLFTELCTATDAVVQAGPGLTTGRTLRTAALETDPVLADHSIGGVPVLPLTGAIGAMLASVEHRQPRGLSRVAVHRGLVLDENRPSELVVSSAGDDVRVHDDAGKPRYSAAVHFELSEPEKLELPVEWIPITPYLDGTLFHGPAFQGITEACDNAFRCTLLARTLAGGLCATNDYDPVRADLLPQAAALVVSRDLGRSALPTRVEWVEVHAPLDEEFVVVVENLVDQAPKAVCTVTACAPDGRVLLRFTGLELVTTSNLAAKFGR</sequence>
<dbReference type="SUPFAM" id="SSF52151">
    <property type="entry name" value="FabD/lysophospholipase-like"/>
    <property type="match status" value="1"/>
</dbReference>
<dbReference type="InterPro" id="IPR020841">
    <property type="entry name" value="PKS_Beta-ketoAc_synthase_dom"/>
</dbReference>
<dbReference type="Pfam" id="PF14765">
    <property type="entry name" value="PS-DH"/>
    <property type="match status" value="1"/>
</dbReference>
<dbReference type="PANTHER" id="PTHR43074:SF1">
    <property type="entry name" value="BETA-KETOACYL SYNTHASE FAMILY PROTEIN-RELATED"/>
    <property type="match status" value="1"/>
</dbReference>
<dbReference type="Pfam" id="PF00550">
    <property type="entry name" value="PP-binding"/>
    <property type="match status" value="1"/>
</dbReference>
<dbReference type="InterPro" id="IPR049551">
    <property type="entry name" value="PKS_DH_C"/>
</dbReference>
<evidence type="ECO:0000256" key="2">
    <source>
        <dbReference type="ARBA" id="ARBA00022553"/>
    </source>
</evidence>
<dbReference type="InterPro" id="IPR001227">
    <property type="entry name" value="Ac_transferase_dom_sf"/>
</dbReference>
<dbReference type="CDD" id="cd08953">
    <property type="entry name" value="KR_2_SDR_x"/>
    <property type="match status" value="1"/>
</dbReference>
<evidence type="ECO:0000256" key="1">
    <source>
        <dbReference type="ARBA" id="ARBA00022450"/>
    </source>
</evidence>
<evidence type="ECO:0000256" key="3">
    <source>
        <dbReference type="ARBA" id="ARBA00022679"/>
    </source>
</evidence>
<keyword evidence="3" id="KW-0808">Transferase</keyword>
<reference evidence="7 8" key="1">
    <citation type="submission" date="2023-11" db="EMBL/GenBank/DDBJ databases">
        <title>Lentzea sokolovensis, sp. nov., Lentzea kristufkii, sp. nov., and Lentzea miocenensis, sp. nov., rare actinobacteria from Sokolov Coal Basin, Miocene lacustrine sediment, Czech Republic.</title>
        <authorList>
            <person name="Lara A."/>
            <person name="Kotroba L."/>
            <person name="Nouioui I."/>
            <person name="Neumann-Schaal M."/>
            <person name="Mast Y."/>
            <person name="Chronakova A."/>
        </authorList>
    </citation>
    <scope>NUCLEOTIDE SEQUENCE [LARGE SCALE GENOMIC DNA]</scope>
    <source>
        <strain evidence="7 8">BCCO 10_0798</strain>
    </source>
</reference>
<dbReference type="SMART" id="SM00827">
    <property type="entry name" value="PKS_AT"/>
    <property type="match status" value="1"/>
</dbReference>
<dbReference type="PROSITE" id="PS52004">
    <property type="entry name" value="KS3_2"/>
    <property type="match status" value="1"/>
</dbReference>
<evidence type="ECO:0000313" key="8">
    <source>
        <dbReference type="Proteomes" id="UP001271792"/>
    </source>
</evidence>
<keyword evidence="2" id="KW-0597">Phosphoprotein</keyword>
<dbReference type="PROSITE" id="PS50075">
    <property type="entry name" value="CARRIER"/>
    <property type="match status" value="1"/>
</dbReference>
<dbReference type="InterPro" id="IPR036291">
    <property type="entry name" value="NAD(P)-bd_dom_sf"/>
</dbReference>
<evidence type="ECO:0000313" key="7">
    <source>
        <dbReference type="EMBL" id="MDX8053727.1"/>
    </source>
</evidence>
<dbReference type="SMART" id="SM00825">
    <property type="entry name" value="PKS_KS"/>
    <property type="match status" value="1"/>
</dbReference>
<gene>
    <name evidence="7" type="ORF">SK571_30515</name>
</gene>
<dbReference type="InterPro" id="IPR016036">
    <property type="entry name" value="Malonyl_transacylase_ACP-bd"/>
</dbReference>
<dbReference type="Gene3D" id="3.40.366.10">
    <property type="entry name" value="Malonyl-Coenzyme A Acyl Carrier Protein, domain 2"/>
    <property type="match status" value="1"/>
</dbReference>
<dbReference type="InterPro" id="IPR009081">
    <property type="entry name" value="PP-bd_ACP"/>
</dbReference>
<dbReference type="Gene3D" id="1.10.1200.10">
    <property type="entry name" value="ACP-like"/>
    <property type="match status" value="1"/>
</dbReference>
<evidence type="ECO:0000259" key="6">
    <source>
        <dbReference type="PROSITE" id="PS52004"/>
    </source>
</evidence>
<organism evidence="7 8">
    <name type="scientific">Lentzea kristufekii</name>
    <dbReference type="NCBI Taxonomy" id="3095430"/>
    <lineage>
        <taxon>Bacteria</taxon>
        <taxon>Bacillati</taxon>
        <taxon>Actinomycetota</taxon>
        <taxon>Actinomycetes</taxon>
        <taxon>Pseudonocardiales</taxon>
        <taxon>Pseudonocardiaceae</taxon>
        <taxon>Lentzea</taxon>
    </lineage>
</organism>
<dbReference type="Pfam" id="PF08659">
    <property type="entry name" value="KR"/>
    <property type="match status" value="1"/>
</dbReference>